<dbReference type="RefSeq" id="WP_188614172.1">
    <property type="nucleotide sequence ID" value="NZ_BMJT01000003.1"/>
</dbReference>
<dbReference type="Gene3D" id="1.10.443.10">
    <property type="entry name" value="Intergrase catalytic core"/>
    <property type="match status" value="1"/>
</dbReference>
<dbReference type="GO" id="GO:0015074">
    <property type="term" value="P:DNA integration"/>
    <property type="evidence" value="ECO:0007669"/>
    <property type="project" value="InterPro"/>
</dbReference>
<evidence type="ECO:0000313" key="4">
    <source>
        <dbReference type="Proteomes" id="UP000616608"/>
    </source>
</evidence>
<keyword evidence="1" id="KW-0233">DNA recombination</keyword>
<dbReference type="InterPro" id="IPR002104">
    <property type="entry name" value="Integrase_catalytic"/>
</dbReference>
<dbReference type="SUPFAM" id="SSF56349">
    <property type="entry name" value="DNA breaking-rejoining enzymes"/>
    <property type="match status" value="1"/>
</dbReference>
<dbReference type="CDD" id="cd01192">
    <property type="entry name" value="INT_C_like_3"/>
    <property type="match status" value="1"/>
</dbReference>
<evidence type="ECO:0000313" key="3">
    <source>
        <dbReference type="EMBL" id="GGG19621.1"/>
    </source>
</evidence>
<organism evidence="3 4">
    <name type="scientific">Lysinibacillus alkalisoli</name>
    <dbReference type="NCBI Taxonomy" id="1911548"/>
    <lineage>
        <taxon>Bacteria</taxon>
        <taxon>Bacillati</taxon>
        <taxon>Bacillota</taxon>
        <taxon>Bacilli</taxon>
        <taxon>Bacillales</taxon>
        <taxon>Bacillaceae</taxon>
        <taxon>Lysinibacillus</taxon>
    </lineage>
</organism>
<keyword evidence="4" id="KW-1185">Reference proteome</keyword>
<reference evidence="3" key="1">
    <citation type="journal article" date="2014" name="Int. J. Syst. Evol. Microbiol.">
        <title>Complete genome sequence of Corynebacterium casei LMG S-19264T (=DSM 44701T), isolated from a smear-ripened cheese.</title>
        <authorList>
            <consortium name="US DOE Joint Genome Institute (JGI-PGF)"/>
            <person name="Walter F."/>
            <person name="Albersmeier A."/>
            <person name="Kalinowski J."/>
            <person name="Ruckert C."/>
        </authorList>
    </citation>
    <scope>NUCLEOTIDE SEQUENCE</scope>
    <source>
        <strain evidence="3">CGMCC 1.15760</strain>
    </source>
</reference>
<accession>A0A917G2H5</accession>
<evidence type="ECO:0000256" key="1">
    <source>
        <dbReference type="ARBA" id="ARBA00023172"/>
    </source>
</evidence>
<dbReference type="Proteomes" id="UP000616608">
    <property type="component" value="Unassembled WGS sequence"/>
</dbReference>
<dbReference type="InterPro" id="IPR013762">
    <property type="entry name" value="Integrase-like_cat_sf"/>
</dbReference>
<sequence length="181" mass="21288">MKFVQPIRDTDQVTLMMRYLRERSERDALMFAMGVYAGLRISDILALRVRDVQGKSDLVIRELKTRKSKLMPINPKLKRMIAHYIADMEAHDYLFQSRQGTNRPITRVRAYQILREAADALHMDSIGTHSLRKTFGYHIYRESKDIGMLQDMFNHSTPYVTLRYIGINRDQQQKSVEMLGY</sequence>
<dbReference type="InterPro" id="IPR050090">
    <property type="entry name" value="Tyrosine_recombinase_XerCD"/>
</dbReference>
<dbReference type="EMBL" id="BMJT01000003">
    <property type="protein sequence ID" value="GGG19621.1"/>
    <property type="molecule type" value="Genomic_DNA"/>
</dbReference>
<dbReference type="PROSITE" id="PS51898">
    <property type="entry name" value="TYR_RECOMBINASE"/>
    <property type="match status" value="1"/>
</dbReference>
<protein>
    <submittedName>
        <fullName evidence="3">Site-specific integrase</fullName>
    </submittedName>
</protein>
<dbReference type="GO" id="GO:0003677">
    <property type="term" value="F:DNA binding"/>
    <property type="evidence" value="ECO:0007669"/>
    <property type="project" value="InterPro"/>
</dbReference>
<dbReference type="PANTHER" id="PTHR30349:SF82">
    <property type="entry name" value="INTEGRASE_RECOMBINASE YOEC-RELATED"/>
    <property type="match status" value="1"/>
</dbReference>
<dbReference type="PANTHER" id="PTHR30349">
    <property type="entry name" value="PHAGE INTEGRASE-RELATED"/>
    <property type="match status" value="1"/>
</dbReference>
<dbReference type="InterPro" id="IPR011010">
    <property type="entry name" value="DNA_brk_join_enz"/>
</dbReference>
<gene>
    <name evidence="3" type="ORF">GCM10007425_12590</name>
</gene>
<evidence type="ECO:0000259" key="2">
    <source>
        <dbReference type="PROSITE" id="PS51898"/>
    </source>
</evidence>
<dbReference type="GO" id="GO:0006310">
    <property type="term" value="P:DNA recombination"/>
    <property type="evidence" value="ECO:0007669"/>
    <property type="project" value="UniProtKB-KW"/>
</dbReference>
<dbReference type="AlphaFoldDB" id="A0A917G2H5"/>
<feature type="domain" description="Tyr recombinase" evidence="2">
    <location>
        <begin position="2"/>
        <end position="178"/>
    </location>
</feature>
<name>A0A917G2H5_9BACI</name>
<dbReference type="Pfam" id="PF00589">
    <property type="entry name" value="Phage_integrase"/>
    <property type="match status" value="1"/>
</dbReference>
<reference evidence="3" key="2">
    <citation type="submission" date="2020-09" db="EMBL/GenBank/DDBJ databases">
        <authorList>
            <person name="Sun Q."/>
            <person name="Zhou Y."/>
        </authorList>
    </citation>
    <scope>NUCLEOTIDE SEQUENCE</scope>
    <source>
        <strain evidence="3">CGMCC 1.15760</strain>
    </source>
</reference>
<proteinExistence type="predicted"/>
<comment type="caution">
    <text evidence="3">The sequence shown here is derived from an EMBL/GenBank/DDBJ whole genome shotgun (WGS) entry which is preliminary data.</text>
</comment>